<feature type="region of interest" description="Disordered" evidence="1">
    <location>
        <begin position="523"/>
        <end position="546"/>
    </location>
</feature>
<proteinExistence type="predicted"/>
<evidence type="ECO:0000313" key="5">
    <source>
        <dbReference type="EMBL" id="PJJ55684.1"/>
    </source>
</evidence>
<feature type="transmembrane region" description="Helical" evidence="2">
    <location>
        <begin position="1482"/>
        <end position="1506"/>
    </location>
</feature>
<gene>
    <name evidence="5" type="ORF">CLV54_3034</name>
</gene>
<dbReference type="Pfam" id="PF16640">
    <property type="entry name" value="Big_3_5"/>
    <property type="match status" value="1"/>
</dbReference>
<feature type="region of interest" description="Disordered" evidence="1">
    <location>
        <begin position="580"/>
        <end position="599"/>
    </location>
</feature>
<accession>A0A2M9BCP9</accession>
<keyword evidence="6" id="KW-1185">Reference proteome</keyword>
<feature type="domain" description="Bacterial Ig-like" evidence="4">
    <location>
        <begin position="221"/>
        <end position="302"/>
    </location>
</feature>
<comment type="caution">
    <text evidence="5">The sequence shown here is derived from an EMBL/GenBank/DDBJ whole genome shotgun (WGS) entry which is preliminary data.</text>
</comment>
<keyword evidence="2" id="KW-1133">Transmembrane helix</keyword>
<dbReference type="InterPro" id="IPR013783">
    <property type="entry name" value="Ig-like_fold"/>
</dbReference>
<dbReference type="InterPro" id="IPR032109">
    <property type="entry name" value="Big_3_5"/>
</dbReference>
<keyword evidence="3" id="KW-0732">Signal</keyword>
<reference evidence="5 6" key="1">
    <citation type="submission" date="2017-11" db="EMBL/GenBank/DDBJ databases">
        <title>Genomic Encyclopedia of Archaeal and Bacterial Type Strains, Phase II (KMG-II): From Individual Species to Whole Genera.</title>
        <authorList>
            <person name="Goeker M."/>
        </authorList>
    </citation>
    <scope>NUCLEOTIDE SEQUENCE [LARGE SCALE GENOMIC DNA]</scope>
    <source>
        <strain evidence="5 6">DSM 25625</strain>
    </source>
</reference>
<feature type="signal peptide" evidence="3">
    <location>
        <begin position="1"/>
        <end position="35"/>
    </location>
</feature>
<feature type="chain" id="PRO_5014857577" evidence="3">
    <location>
        <begin position="36"/>
        <end position="1515"/>
    </location>
</feature>
<dbReference type="NCBIfam" id="TIGR03769">
    <property type="entry name" value="P_ac_wall_RPT"/>
    <property type="match status" value="4"/>
</dbReference>
<protein>
    <submittedName>
        <fullName evidence="5">Putative ABC transporter-associated repeat protein</fullName>
    </submittedName>
</protein>
<evidence type="ECO:0000256" key="3">
    <source>
        <dbReference type="SAM" id="SignalP"/>
    </source>
</evidence>
<sequence>MTLSSSRHPSRFAAAVLALALAGGLSVAVPTAASAADLGAGPAPAPRAQAVQPLEAVDAVTVGYRDGALALGSATSAGEPVDPGSTLLAVPDVAAGATTHLSTTGLSGGLPAGAQLSDLVLTLVAVHGPDGGGFGLRGNGEGGESTVLLGTSGDSPTALALEQETRLATSWLFNAPGRFTLSLRADAVVTTDGASTPVSSPVVDYTIAVGPVATPTALELSSASSAESGAEVPLVATVEPAAAVGAVEFFDGETLLGHSPVVSGTADFSASGLPDGRHALHARFVPSWSTDFAESVSEPVAVRMGPPPQLRVVSSGALAVTPKVSGDGGVIADYELGLYDVSDQAAPQWFPATDVVLQLSSAERDEEAGTWSTRSAYTAPADIPPYLAGGRLLLSSQPSFQAAPTARVAWGGINSAYLGDLAANPSIVLAASSGPQGGSFRGIFGSDAIWNSATLDTGPAQSPLGVVRNGVQYLGWSFDREGVYCVTLQGSVTGKANGEILRHASYTVVVGDTVPAGLEACEQIDPAQPDPDPDPDPGSGTPWSVLDEGHTDVRAAVVAGELALGMSSALTPFDDVVLSGTPPSRRVEPPQPGADGTAIGPVGTKYWYFPTSPVKKPGSRTDDYLWPGFSTESLRNEQLLSPLTFSLDGFSLDGVANPPGVTVALLSPATNAQRSASSFNTRMGSPTSFERYTNSHGHPLWAFTAPGVYCLSLGVAAQLADGHWSRSDAQLTVVVGDAVDPATVTPCGRGEAQPSIADPRPVPTVSATGAHLLADDDATVELFADGGALRAVTSTAATVAEAPVYRDPEDVIASVAVFQQRYEAWRLTAGGVSSVGFDSDRLPSSALAPGTAITVALGEVRGPGRVEATNAFEVRTPGGLSSADPARRSFTLAPATSLSGLQWDFERPGVYCVPLSWTATLADGTVSTVVKTLTFAVGSTDVSSPDHLDRSAVTSCSRGQQATPAPGDGGQPDPDPSPDPDAPEWNVANGSTTRSGATVLNDGHVDIASVIEDGRFVTRVKDTTASADPVWRDPGTTVLQLFPETRTTVPDNPAFSFLGAPGRPIWAVDQTQVEGVLWPGWSTESLDPAATRGGVSWSLNRVEGMPDDDGRTSAVGQFAIYQTEGFGRPSVIFDTRDGVPDAYVIDKNVHAHGTWTFSEQGVYCLAMTRAALAADGSTLSDDFVLTIAVGEVDVPSIDPGRCFLGRAPAGNPGLDAPGEGGGTPNTAVLTTQERCEASGSVILSEGHIDVGTRIVDDGLQSLVKDGTRGGDPVWREPSSTVLWLKPASAVVSPGGSFAFLGAAGETVWQVPQTRAPELIWLGWNTEEVGGGRLASPVTWRLTSVEGPGTVTIYELGAFGDPRIVLREGGAYDIPLGVHAHGNWAFTAQGVYRLHFTQSAILPGGAVTSDSETLTIAVGDVDPTLLGSSGRCGIVPASLVVAPAPPPALSAAPVPPSSRGRADVAAGAQEAVIEPIAEEVPGWVVVLAVAGGVLLVCAAVVGATLVVRRRGTTPAP</sequence>
<keyword evidence="2" id="KW-0812">Transmembrane</keyword>
<keyword evidence="2" id="KW-0472">Membrane</keyword>
<evidence type="ECO:0000313" key="6">
    <source>
        <dbReference type="Proteomes" id="UP000230161"/>
    </source>
</evidence>
<dbReference type="OrthoDB" id="5380360at2"/>
<feature type="region of interest" description="Disordered" evidence="1">
    <location>
        <begin position="940"/>
        <end position="998"/>
    </location>
</feature>
<dbReference type="Proteomes" id="UP000230161">
    <property type="component" value="Unassembled WGS sequence"/>
</dbReference>
<name>A0A2M9BCP9_9MICO</name>
<dbReference type="RefSeq" id="WP_100345783.1">
    <property type="nucleotide sequence ID" value="NZ_PGFB01000005.1"/>
</dbReference>
<dbReference type="GO" id="GO:0005975">
    <property type="term" value="P:carbohydrate metabolic process"/>
    <property type="evidence" value="ECO:0007669"/>
    <property type="project" value="UniProtKB-ARBA"/>
</dbReference>
<feature type="compositionally biased region" description="Polar residues" evidence="1">
    <location>
        <begin position="988"/>
        <end position="998"/>
    </location>
</feature>
<organism evidence="5 6">
    <name type="scientific">Compostimonas suwonensis</name>
    <dbReference type="NCBI Taxonomy" id="1048394"/>
    <lineage>
        <taxon>Bacteria</taxon>
        <taxon>Bacillati</taxon>
        <taxon>Actinomycetota</taxon>
        <taxon>Actinomycetes</taxon>
        <taxon>Micrococcales</taxon>
        <taxon>Microbacteriaceae</taxon>
        <taxon>Compostimonas</taxon>
    </lineage>
</organism>
<dbReference type="Gene3D" id="2.60.40.10">
    <property type="entry name" value="Immunoglobulins"/>
    <property type="match status" value="1"/>
</dbReference>
<evidence type="ECO:0000256" key="1">
    <source>
        <dbReference type="SAM" id="MobiDB-lite"/>
    </source>
</evidence>
<dbReference type="NCBIfam" id="NF038134">
    <property type="entry name" value="choice_anch_M"/>
    <property type="match status" value="3"/>
</dbReference>
<dbReference type="EMBL" id="PGFB01000005">
    <property type="protein sequence ID" value="PJJ55684.1"/>
    <property type="molecule type" value="Genomic_DNA"/>
</dbReference>
<evidence type="ECO:0000256" key="2">
    <source>
        <dbReference type="SAM" id="Phobius"/>
    </source>
</evidence>
<dbReference type="InterPro" id="IPR022435">
    <property type="entry name" value="Surface-anchored_actinobac"/>
</dbReference>
<evidence type="ECO:0000259" key="4">
    <source>
        <dbReference type="Pfam" id="PF16640"/>
    </source>
</evidence>